<evidence type="ECO:0000256" key="2">
    <source>
        <dbReference type="ARBA" id="ARBA00022723"/>
    </source>
</evidence>
<evidence type="ECO:0000256" key="1">
    <source>
        <dbReference type="ARBA" id="ARBA00007749"/>
    </source>
</evidence>
<keyword evidence="2" id="KW-0479">Metal-binding</keyword>
<dbReference type="CDD" id="cd16277">
    <property type="entry name" value="metallo-hydrolase-like_MBL-fold"/>
    <property type="match status" value="1"/>
</dbReference>
<dbReference type="InterPro" id="IPR001279">
    <property type="entry name" value="Metallo-B-lactamas"/>
</dbReference>
<sequence length="306" mass="33307">MNMPRTDRTGPVSIGDVSVAHVPEWEGSLFTRSGLLPDSSREAWEEERPWLEPLWWAPDSDRALLCIGSFLVRGGGRTILVDSGVGNGKPYPDVPPLDRLSTPYLEHLAALGVRPEDVDLVINTHLHPDHIGWNTMWEDGAWRPTFPNATYLLPRTEVDLLSAMAEDPGRPDPLGLVPAFRDSVVPVLRDARTEVWSGTEHVVDDALKLVAAPGHSPGSSVLTITSGGESAALVGDLIHHPMQILDPRQRDVLDDDVVAARQSRVKILGWAADTSAWVFGGHFHGGRGARIREAAGGFAIDSWTSD</sequence>
<dbReference type="EMBL" id="CP050177">
    <property type="protein sequence ID" value="QIQ01271.1"/>
    <property type="molecule type" value="Genomic_DNA"/>
</dbReference>
<dbReference type="PANTHER" id="PTHR42978:SF6">
    <property type="entry name" value="QUORUM-QUENCHING LACTONASE YTNP-RELATED"/>
    <property type="match status" value="1"/>
</dbReference>
<dbReference type="SMART" id="SM00849">
    <property type="entry name" value="Lactamase_B"/>
    <property type="match status" value="1"/>
</dbReference>
<dbReference type="AlphaFoldDB" id="A0A6G9GTC3"/>
<dbReference type="InterPro" id="IPR036866">
    <property type="entry name" value="RibonucZ/Hydroxyglut_hydro"/>
</dbReference>
<organism evidence="6 7">
    <name type="scientific">Streptomyces liangshanensis</name>
    <dbReference type="NCBI Taxonomy" id="2717324"/>
    <lineage>
        <taxon>Bacteria</taxon>
        <taxon>Bacillati</taxon>
        <taxon>Actinomycetota</taxon>
        <taxon>Actinomycetes</taxon>
        <taxon>Kitasatosporales</taxon>
        <taxon>Streptomycetaceae</taxon>
        <taxon>Streptomyces</taxon>
    </lineage>
</organism>
<accession>A0A6G9GTC3</accession>
<dbReference type="Pfam" id="PF00753">
    <property type="entry name" value="Lactamase_B"/>
    <property type="match status" value="1"/>
</dbReference>
<reference evidence="6 7" key="1">
    <citation type="submission" date="2020-03" db="EMBL/GenBank/DDBJ databases">
        <title>A novel species.</title>
        <authorList>
            <person name="Gao J."/>
        </authorList>
    </citation>
    <scope>NUCLEOTIDE SEQUENCE [LARGE SCALE GENOMIC DNA]</scope>
    <source>
        <strain evidence="6 7">QMT-12</strain>
    </source>
</reference>
<dbReference type="InterPro" id="IPR051013">
    <property type="entry name" value="MBL_superfamily_lactonases"/>
</dbReference>
<dbReference type="RefSeq" id="WP_167022947.1">
    <property type="nucleotide sequence ID" value="NZ_CP050177.1"/>
</dbReference>
<keyword evidence="7" id="KW-1185">Reference proteome</keyword>
<evidence type="ECO:0000256" key="3">
    <source>
        <dbReference type="ARBA" id="ARBA00022801"/>
    </source>
</evidence>
<gene>
    <name evidence="6" type="ORF">HA039_02230</name>
</gene>
<feature type="domain" description="Metallo-beta-lactamase" evidence="5">
    <location>
        <begin position="66"/>
        <end position="282"/>
    </location>
</feature>
<dbReference type="SUPFAM" id="SSF56281">
    <property type="entry name" value="Metallo-hydrolase/oxidoreductase"/>
    <property type="match status" value="1"/>
</dbReference>
<evidence type="ECO:0000313" key="6">
    <source>
        <dbReference type="EMBL" id="QIQ01271.1"/>
    </source>
</evidence>
<evidence type="ECO:0000259" key="5">
    <source>
        <dbReference type="SMART" id="SM00849"/>
    </source>
</evidence>
<dbReference type="GO" id="GO:0046872">
    <property type="term" value="F:metal ion binding"/>
    <property type="evidence" value="ECO:0007669"/>
    <property type="project" value="UniProtKB-KW"/>
</dbReference>
<evidence type="ECO:0000313" key="7">
    <source>
        <dbReference type="Proteomes" id="UP000501179"/>
    </source>
</evidence>
<dbReference type="GO" id="GO:0016787">
    <property type="term" value="F:hydrolase activity"/>
    <property type="evidence" value="ECO:0007669"/>
    <property type="project" value="UniProtKB-KW"/>
</dbReference>
<dbReference type="KEGG" id="slia:HA039_02230"/>
<evidence type="ECO:0000256" key="4">
    <source>
        <dbReference type="ARBA" id="ARBA00022833"/>
    </source>
</evidence>
<dbReference type="Proteomes" id="UP000501179">
    <property type="component" value="Chromosome"/>
</dbReference>
<dbReference type="Gene3D" id="3.60.15.10">
    <property type="entry name" value="Ribonuclease Z/Hydroxyacylglutathione hydrolase-like"/>
    <property type="match status" value="1"/>
</dbReference>
<dbReference type="PANTHER" id="PTHR42978">
    <property type="entry name" value="QUORUM-QUENCHING LACTONASE YTNP-RELATED-RELATED"/>
    <property type="match status" value="1"/>
</dbReference>
<keyword evidence="4" id="KW-0862">Zinc</keyword>
<comment type="similarity">
    <text evidence="1">Belongs to the metallo-beta-lactamase superfamily.</text>
</comment>
<name>A0A6G9GTC3_9ACTN</name>
<keyword evidence="3 6" id="KW-0378">Hydrolase</keyword>
<proteinExistence type="inferred from homology"/>
<protein>
    <submittedName>
        <fullName evidence="6">MBL fold metallo-hydrolase</fullName>
    </submittedName>
</protein>